<keyword evidence="1 5" id="KW-0346">Stress response</keyword>
<feature type="domain" description="SHSP" evidence="4">
    <location>
        <begin position="28"/>
        <end position="141"/>
    </location>
</feature>
<dbReference type="InterPro" id="IPR044587">
    <property type="entry name" value="HSP21-like"/>
</dbReference>
<dbReference type="InterPro" id="IPR008978">
    <property type="entry name" value="HSP20-like_chaperone"/>
</dbReference>
<dbReference type="EMBL" id="JQCN01000012">
    <property type="protein sequence ID" value="KRO01239.1"/>
    <property type="molecule type" value="Genomic_DNA"/>
</dbReference>
<proteinExistence type="inferred from homology"/>
<dbReference type="Pfam" id="PF00011">
    <property type="entry name" value="HSP20"/>
    <property type="match status" value="1"/>
</dbReference>
<name>A0A0R2LIH3_9LACO</name>
<evidence type="ECO:0000256" key="3">
    <source>
        <dbReference type="RuleBase" id="RU003616"/>
    </source>
</evidence>
<dbReference type="SUPFAM" id="SSF49764">
    <property type="entry name" value="HSP20-like chaperones"/>
    <property type="match status" value="1"/>
</dbReference>
<dbReference type="PATRIC" id="fig|449659.4.peg.618"/>
<dbReference type="PANTHER" id="PTHR46733:SF4">
    <property type="entry name" value="HEAT SHOCK PROTEIN 21, CHLOROPLASTIC"/>
    <property type="match status" value="1"/>
</dbReference>
<accession>A0A0R2LIH3</accession>
<dbReference type="GO" id="GO:0009408">
    <property type="term" value="P:response to heat"/>
    <property type="evidence" value="ECO:0007669"/>
    <property type="project" value="InterPro"/>
</dbReference>
<evidence type="ECO:0000313" key="6">
    <source>
        <dbReference type="Proteomes" id="UP000051886"/>
    </source>
</evidence>
<reference evidence="5 6" key="1">
    <citation type="journal article" date="2015" name="Genome Announc.">
        <title>Expanding the biotechnology potential of lactobacilli through comparative genomics of 213 strains and associated genera.</title>
        <authorList>
            <person name="Sun Z."/>
            <person name="Harris H.M."/>
            <person name="McCann A."/>
            <person name="Guo C."/>
            <person name="Argimon S."/>
            <person name="Zhang W."/>
            <person name="Yang X."/>
            <person name="Jeffery I.B."/>
            <person name="Cooney J.C."/>
            <person name="Kagawa T.F."/>
            <person name="Liu W."/>
            <person name="Song Y."/>
            <person name="Salvetti E."/>
            <person name="Wrobel A."/>
            <person name="Rasinkangas P."/>
            <person name="Parkhill J."/>
            <person name="Rea M.C."/>
            <person name="O'Sullivan O."/>
            <person name="Ritari J."/>
            <person name="Douillard F.P."/>
            <person name="Paul Ross R."/>
            <person name="Yang R."/>
            <person name="Briner A.E."/>
            <person name="Felis G.E."/>
            <person name="de Vos W.M."/>
            <person name="Barrangou R."/>
            <person name="Klaenhammer T.R."/>
            <person name="Caufield P.W."/>
            <person name="Cui Y."/>
            <person name="Zhang H."/>
            <person name="O'Toole P.W."/>
        </authorList>
    </citation>
    <scope>NUCLEOTIDE SEQUENCE [LARGE SCALE GENOMIC DNA]</scope>
    <source>
        <strain evidence="5 6">NBRC 103219</strain>
    </source>
</reference>
<dbReference type="PANTHER" id="PTHR46733">
    <property type="entry name" value="26.5 KDA HEAT SHOCK PROTEIN, MITOCHONDRIAL"/>
    <property type="match status" value="1"/>
</dbReference>
<evidence type="ECO:0000313" key="5">
    <source>
        <dbReference type="EMBL" id="KRO01239.1"/>
    </source>
</evidence>
<evidence type="ECO:0000256" key="1">
    <source>
        <dbReference type="ARBA" id="ARBA00023016"/>
    </source>
</evidence>
<dbReference type="AlphaFoldDB" id="A0A0R2LIH3"/>
<dbReference type="InterPro" id="IPR002068">
    <property type="entry name" value="A-crystallin/Hsp20_dom"/>
</dbReference>
<keyword evidence="6" id="KW-1185">Reference proteome</keyword>
<dbReference type="OrthoDB" id="9811615at2"/>
<sequence length="141" mass="16136">MANEVANRFNDMFYDWDRFFSDFNHFLPGFTSDMQQLKSDVVDKDDHYELAVELPGVDKKDINLSYRNGSLVITAQKNVSTAKKDEKGQIMAQERSTGRLQRSYYLPNVASEKIKAQTQNGVLKISLPKTKESSGHQIKIE</sequence>
<dbReference type="RefSeq" id="WP_017867066.1">
    <property type="nucleotide sequence ID" value="NZ_BJYB01000040.1"/>
</dbReference>
<evidence type="ECO:0000259" key="4">
    <source>
        <dbReference type="PROSITE" id="PS01031"/>
    </source>
</evidence>
<evidence type="ECO:0000256" key="2">
    <source>
        <dbReference type="PROSITE-ProRule" id="PRU00285"/>
    </source>
</evidence>
<dbReference type="CDD" id="cd06471">
    <property type="entry name" value="ACD_LpsHSP_like"/>
    <property type="match status" value="1"/>
</dbReference>
<comment type="similarity">
    <text evidence="2 3">Belongs to the small heat shock protein (HSP20) family.</text>
</comment>
<comment type="caution">
    <text evidence="5">The sequence shown here is derived from an EMBL/GenBank/DDBJ whole genome shotgun (WGS) entry which is preliminary data.</text>
</comment>
<organism evidence="5 6">
    <name type="scientific">Ligilactobacillus pobuzihii</name>
    <dbReference type="NCBI Taxonomy" id="449659"/>
    <lineage>
        <taxon>Bacteria</taxon>
        <taxon>Bacillati</taxon>
        <taxon>Bacillota</taxon>
        <taxon>Bacilli</taxon>
        <taxon>Lactobacillales</taxon>
        <taxon>Lactobacillaceae</taxon>
        <taxon>Ligilactobacillus</taxon>
    </lineage>
</organism>
<dbReference type="STRING" id="449659.IV66_GL000614"/>
<gene>
    <name evidence="5" type="ORF">IV66_GL000614</name>
</gene>
<dbReference type="PROSITE" id="PS01031">
    <property type="entry name" value="SHSP"/>
    <property type="match status" value="1"/>
</dbReference>
<dbReference type="Proteomes" id="UP000051886">
    <property type="component" value="Unassembled WGS sequence"/>
</dbReference>
<protein>
    <submittedName>
        <fullName evidence="5">Heat shock protein Hsp20</fullName>
    </submittedName>
</protein>
<dbReference type="Gene3D" id="2.60.40.790">
    <property type="match status" value="1"/>
</dbReference>